<gene>
    <name evidence="2" type="ordered locus">Sulku_0100</name>
</gene>
<dbReference type="GO" id="GO:0005829">
    <property type="term" value="C:cytosol"/>
    <property type="evidence" value="ECO:0007669"/>
    <property type="project" value="TreeGrafter"/>
</dbReference>
<dbReference type="GO" id="GO:0008295">
    <property type="term" value="P:spermidine biosynthetic process"/>
    <property type="evidence" value="ECO:0007669"/>
    <property type="project" value="UniProtKB-KW"/>
</dbReference>
<dbReference type="STRING" id="709032.Sulku_0100"/>
<accession>E4TWT7</accession>
<dbReference type="HOGENOM" id="CLU_048199_5_0_7"/>
<evidence type="ECO:0000313" key="2">
    <source>
        <dbReference type="EMBL" id="ADR32768.1"/>
    </source>
</evidence>
<dbReference type="RefSeq" id="WP_013458965.1">
    <property type="nucleotide sequence ID" value="NC_014762.1"/>
</dbReference>
<dbReference type="InterPro" id="IPR029063">
    <property type="entry name" value="SAM-dependent_MTases_sf"/>
</dbReference>
<protein>
    <submittedName>
        <fullName evidence="2">Spermine synthase</fullName>
    </submittedName>
</protein>
<dbReference type="GO" id="GO:0004766">
    <property type="term" value="F:spermidine synthase activity"/>
    <property type="evidence" value="ECO:0007669"/>
    <property type="project" value="TreeGrafter"/>
</dbReference>
<dbReference type="InterPro" id="IPR001045">
    <property type="entry name" value="Spermi_synthase"/>
</dbReference>
<keyword evidence="3" id="KW-1185">Reference proteome</keyword>
<dbReference type="PANTHER" id="PTHR11558:SF11">
    <property type="entry name" value="SPERMIDINE SYNTHASE"/>
    <property type="match status" value="1"/>
</dbReference>
<dbReference type="PANTHER" id="PTHR11558">
    <property type="entry name" value="SPERMIDINE/SPERMINE SYNTHASE"/>
    <property type="match status" value="1"/>
</dbReference>
<dbReference type="SUPFAM" id="SSF53335">
    <property type="entry name" value="S-adenosyl-L-methionine-dependent methyltransferases"/>
    <property type="match status" value="1"/>
</dbReference>
<dbReference type="AlphaFoldDB" id="E4TWT7"/>
<dbReference type="OrthoDB" id="9793120at2"/>
<dbReference type="eggNOG" id="COG0421">
    <property type="taxonomic scope" value="Bacteria"/>
</dbReference>
<dbReference type="Proteomes" id="UP000008721">
    <property type="component" value="Chromosome"/>
</dbReference>
<proteinExistence type="predicted"/>
<keyword evidence="1" id="KW-0745">Spermidine biosynthesis</keyword>
<organism evidence="2 3">
    <name type="scientific">Sulfuricurvum kujiense (strain ATCC BAA-921 / DSM 16994 / JCM 11577 / YK-1)</name>
    <dbReference type="NCBI Taxonomy" id="709032"/>
    <lineage>
        <taxon>Bacteria</taxon>
        <taxon>Pseudomonadati</taxon>
        <taxon>Campylobacterota</taxon>
        <taxon>Epsilonproteobacteria</taxon>
        <taxon>Campylobacterales</taxon>
        <taxon>Sulfurimonadaceae</taxon>
        <taxon>Sulfuricurvum</taxon>
    </lineage>
</organism>
<evidence type="ECO:0000313" key="3">
    <source>
        <dbReference type="Proteomes" id="UP000008721"/>
    </source>
</evidence>
<reference evidence="2 3" key="1">
    <citation type="journal article" date="2012" name="Stand. Genomic Sci.">
        <title>Complete genome sequence of the sulfur compounds oxidizing chemolithoautotroph Sulfuricurvum kujiense type strain (YK-1(T)).</title>
        <authorList>
            <person name="Han C."/>
            <person name="Kotsyurbenko O."/>
            <person name="Chertkov O."/>
            <person name="Held B."/>
            <person name="Lapidus A."/>
            <person name="Nolan M."/>
            <person name="Lucas S."/>
            <person name="Hammon N."/>
            <person name="Deshpande S."/>
            <person name="Cheng J.F."/>
            <person name="Tapia R."/>
            <person name="Goodwin L.A."/>
            <person name="Pitluck S."/>
            <person name="Liolios K."/>
            <person name="Pagani I."/>
            <person name="Ivanova N."/>
            <person name="Mavromatis K."/>
            <person name="Mikhailova N."/>
            <person name="Pati A."/>
            <person name="Chen A."/>
            <person name="Palaniappan K."/>
            <person name="Land M."/>
            <person name="Hauser L."/>
            <person name="Chang Y.J."/>
            <person name="Jeffries C.D."/>
            <person name="Brambilla E.M."/>
            <person name="Rohde M."/>
            <person name="Spring S."/>
            <person name="Sikorski J."/>
            <person name="Goker M."/>
            <person name="Woyke T."/>
            <person name="Bristow J."/>
            <person name="Eisen J.A."/>
            <person name="Markowitz V."/>
            <person name="Hugenholtz P."/>
            <person name="Kyrpides N.C."/>
            <person name="Klenk H.P."/>
            <person name="Detter J.C."/>
        </authorList>
    </citation>
    <scope>NUCLEOTIDE SEQUENCE [LARGE SCALE GENOMIC DNA]</scope>
    <source>
        <strain evidence="3">ATCC BAA-921 / DSM 16994 / JCM 11577 / YK-1</strain>
    </source>
</reference>
<name>E4TWT7_SULKY</name>
<dbReference type="KEGG" id="sku:Sulku_0100"/>
<evidence type="ECO:0000256" key="1">
    <source>
        <dbReference type="ARBA" id="ARBA00023066"/>
    </source>
</evidence>
<dbReference type="EMBL" id="CP002355">
    <property type="protein sequence ID" value="ADR32768.1"/>
    <property type="molecule type" value="Genomic_DNA"/>
</dbReference>
<dbReference type="Gene3D" id="3.40.50.150">
    <property type="entry name" value="Vaccinia Virus protein VP39"/>
    <property type="match status" value="2"/>
</dbReference>
<sequence length="184" mass="21233">MKTFIYPEMMTHVAMCTHKNPRSVMIISNQSDLIKVEMGRYREVDTEYLDANNLLTALRDRADKESDVLLLDTLSDDSAVFAHVNRILKDDALMVLKHPDLDDVSANTKLMQILGNYFKIIMPYHLEDGSTLLLCSKEYHPTADLILQRSDLLEGHHYYNCDIHIAAFAMPQYIRKNYLGIIRN</sequence>